<dbReference type="InterPro" id="IPR011257">
    <property type="entry name" value="DNA_glycosylase"/>
</dbReference>
<keyword evidence="11" id="KW-0540">Nuclease</keyword>
<dbReference type="Gene3D" id="1.10.340.30">
    <property type="entry name" value="Hypothetical protein, domain 2"/>
    <property type="match status" value="1"/>
</dbReference>
<evidence type="ECO:0000256" key="5">
    <source>
        <dbReference type="ARBA" id="ARBA00023239"/>
    </source>
</evidence>
<dbReference type="SMART" id="SM00478">
    <property type="entry name" value="ENDO3c"/>
    <property type="match status" value="1"/>
</dbReference>
<comment type="function">
    <text evidence="8">Bifunctional DNA N-glycosylase with associated apurinic/apyrimidinic (AP) lyase function that catalyzes the first step in base excision repair (BER), the primary repair pathway for the repair of oxidative DNA damage. The DNA N-glycosylase activity releases the damaged DNA base from DNA by cleaving the N-glycosidic bond, leaving an AP site. The AP lyase activity cleaves the phosphodiester bond 3' to the AP site by a beta-elimination. Primarily recognizes and repairs oxidative base damage of pyrimidines.</text>
</comment>
<evidence type="ECO:0000256" key="6">
    <source>
        <dbReference type="ARBA" id="ARBA00023295"/>
    </source>
</evidence>
<dbReference type="CDD" id="cd00056">
    <property type="entry name" value="ENDO3c"/>
    <property type="match status" value="1"/>
</dbReference>
<dbReference type="GO" id="GO:0005634">
    <property type="term" value="C:nucleus"/>
    <property type="evidence" value="ECO:0007669"/>
    <property type="project" value="UniProtKB-SubCell"/>
</dbReference>
<evidence type="ECO:0000256" key="2">
    <source>
        <dbReference type="ARBA" id="ARBA00022763"/>
    </source>
</evidence>
<feature type="domain" description="HhH-GPD" evidence="10">
    <location>
        <begin position="180"/>
        <end position="336"/>
    </location>
</feature>
<evidence type="ECO:0000313" key="12">
    <source>
        <dbReference type="Proteomes" id="UP000827549"/>
    </source>
</evidence>
<evidence type="ECO:0000313" key="11">
    <source>
        <dbReference type="EMBL" id="WOO79583.1"/>
    </source>
</evidence>
<dbReference type="GO" id="GO:0006289">
    <property type="term" value="P:nucleotide-excision repair"/>
    <property type="evidence" value="ECO:0007669"/>
    <property type="project" value="TreeGrafter"/>
</dbReference>
<evidence type="ECO:0000256" key="3">
    <source>
        <dbReference type="ARBA" id="ARBA00022801"/>
    </source>
</evidence>
<dbReference type="InterPro" id="IPR023170">
    <property type="entry name" value="HhH_base_excis_C"/>
</dbReference>
<dbReference type="InterPro" id="IPR030841">
    <property type="entry name" value="NTH1"/>
</dbReference>
<gene>
    <name evidence="11" type="primary">NTHL1</name>
    <name evidence="8" type="synonym">NTH1</name>
    <name evidence="11" type="ORF">LOC62_02G003108</name>
</gene>
<keyword evidence="11" id="KW-0255">Endonuclease</keyword>
<evidence type="ECO:0000256" key="1">
    <source>
        <dbReference type="ARBA" id="ARBA00008343"/>
    </source>
</evidence>
<dbReference type="AlphaFoldDB" id="A0AAF0Y9Q6"/>
<name>A0AAF0Y9Q6_9TREE</name>
<feature type="region of interest" description="Disordered" evidence="9">
    <location>
        <begin position="1"/>
        <end position="128"/>
    </location>
</feature>
<dbReference type="FunFam" id="1.10.340.30:FF:000001">
    <property type="entry name" value="Endonuclease III"/>
    <property type="match status" value="1"/>
</dbReference>
<dbReference type="PANTHER" id="PTHR43286">
    <property type="entry name" value="ENDONUCLEASE III-LIKE PROTEIN 1"/>
    <property type="match status" value="1"/>
</dbReference>
<evidence type="ECO:0000256" key="4">
    <source>
        <dbReference type="ARBA" id="ARBA00023204"/>
    </source>
</evidence>
<comment type="catalytic activity">
    <reaction evidence="7 8">
        <text>2'-deoxyribonucleotide-(2'-deoxyribose 5'-phosphate)-2'-deoxyribonucleotide-DNA = a 3'-end 2'-deoxyribonucleotide-(2,3-dehydro-2,3-deoxyribose 5'-phosphate)-DNA + a 5'-end 5'-phospho-2'-deoxyribonucleoside-DNA + H(+)</text>
        <dbReference type="Rhea" id="RHEA:66592"/>
        <dbReference type="Rhea" id="RHEA-COMP:13180"/>
        <dbReference type="Rhea" id="RHEA-COMP:16897"/>
        <dbReference type="Rhea" id="RHEA-COMP:17067"/>
        <dbReference type="ChEBI" id="CHEBI:15378"/>
        <dbReference type="ChEBI" id="CHEBI:136412"/>
        <dbReference type="ChEBI" id="CHEBI:157695"/>
        <dbReference type="ChEBI" id="CHEBI:167181"/>
        <dbReference type="EC" id="4.2.99.18"/>
    </reaction>
</comment>
<dbReference type="GO" id="GO:0140078">
    <property type="term" value="F:class I DNA-(apurinic or apyrimidinic site) endonuclease activity"/>
    <property type="evidence" value="ECO:0007669"/>
    <property type="project" value="UniProtKB-EC"/>
</dbReference>
<dbReference type="FunFam" id="1.10.1670.10:FF:000023">
    <property type="entry name" value="Endonuclease III homolog"/>
    <property type="match status" value="1"/>
</dbReference>
<dbReference type="EC" id="4.2.99.18" evidence="8"/>
<reference evidence="11" key="1">
    <citation type="submission" date="2023-10" db="EMBL/GenBank/DDBJ databases">
        <authorList>
            <person name="Noh H."/>
        </authorList>
    </citation>
    <scope>NUCLEOTIDE SEQUENCE</scope>
    <source>
        <strain evidence="11">DUCC4014</strain>
    </source>
</reference>
<keyword evidence="6 8" id="KW-0326">Glycosidase</keyword>
<dbReference type="EMBL" id="CP086715">
    <property type="protein sequence ID" value="WOO79583.1"/>
    <property type="molecule type" value="Genomic_DNA"/>
</dbReference>
<keyword evidence="8" id="KW-0496">Mitochondrion</keyword>
<evidence type="ECO:0000259" key="10">
    <source>
        <dbReference type="SMART" id="SM00478"/>
    </source>
</evidence>
<dbReference type="SUPFAM" id="SSF48150">
    <property type="entry name" value="DNA-glycosylase"/>
    <property type="match status" value="1"/>
</dbReference>
<dbReference type="EC" id="3.2.2.-" evidence="8"/>
<proteinExistence type="inferred from homology"/>
<dbReference type="InterPro" id="IPR003265">
    <property type="entry name" value="HhH-GPD_domain"/>
</dbReference>
<dbReference type="GO" id="GO:0005739">
    <property type="term" value="C:mitochondrion"/>
    <property type="evidence" value="ECO:0007669"/>
    <property type="project" value="UniProtKB-SubCell"/>
</dbReference>
<dbReference type="GO" id="GO:0006285">
    <property type="term" value="P:base-excision repair, AP site formation"/>
    <property type="evidence" value="ECO:0007669"/>
    <property type="project" value="UniProtKB-UniRule"/>
</dbReference>
<evidence type="ECO:0000256" key="9">
    <source>
        <dbReference type="SAM" id="MobiDB-lite"/>
    </source>
</evidence>
<dbReference type="Gene3D" id="1.10.1670.10">
    <property type="entry name" value="Helix-hairpin-Helix base-excision DNA repair enzymes (C-terminal)"/>
    <property type="match status" value="1"/>
</dbReference>
<dbReference type="PANTHER" id="PTHR43286:SF1">
    <property type="entry name" value="ENDONUCLEASE III-LIKE PROTEIN 1"/>
    <property type="match status" value="1"/>
</dbReference>
<keyword evidence="12" id="KW-1185">Reference proteome</keyword>
<evidence type="ECO:0000256" key="7">
    <source>
        <dbReference type="ARBA" id="ARBA00044632"/>
    </source>
</evidence>
<dbReference type="RefSeq" id="XP_062625615.1">
    <property type="nucleotide sequence ID" value="XM_062769631.1"/>
</dbReference>
<dbReference type="GO" id="GO:0003677">
    <property type="term" value="F:DNA binding"/>
    <property type="evidence" value="ECO:0007669"/>
    <property type="project" value="UniProtKB-UniRule"/>
</dbReference>
<keyword evidence="5 8" id="KW-0456">Lyase</keyword>
<feature type="compositionally biased region" description="Basic and acidic residues" evidence="9">
    <location>
        <begin position="98"/>
        <end position="111"/>
    </location>
</feature>
<sequence length="423" mass="45971">MTGTLRTSRSKADSRVSLISDVKPEPASGAFTSLRRSTRSTTRDSEPASASSSSLGLSAYAYQAPSPRKRAKIEPKEEPLSPVKRGKAKAKVEEDDEPLVKVSKEDTVAAKREKKQGQPLPARTKAHPEPARWYEQYQLIEKMRAGIDAPVDTMGCERPRTMEGLDPKTLRFHILISLMLSSQTKDAVTSQAVINLHEALPGGLSAESLAAATEDTVANAINKVGFWRRKTEYIQAAAKRLLQRSGDDAGDVPQSIEELVELKGVGPKMGFLALQACWDINAGIGVDVHVHRITNRLKWHKPPTKTPEETRVNLESWLPPPLHKPVNPLLVGFGQTICLPVGPRCDICLLGQERICPSRQNVNSAGRKEVSYAFMEGNSGPKVEIGYEETETPTGPSDVGPNGDAPPGEVADASETGVVKDEH</sequence>
<keyword evidence="4 8" id="KW-0234">DNA repair</keyword>
<dbReference type="HAMAP" id="MF_03183">
    <property type="entry name" value="Endonuclease_III_Nth"/>
    <property type="match status" value="1"/>
</dbReference>
<dbReference type="Pfam" id="PF00730">
    <property type="entry name" value="HhH-GPD"/>
    <property type="match status" value="1"/>
</dbReference>
<comment type="subcellular location">
    <subcellularLocation>
        <location evidence="8">Nucleus</location>
    </subcellularLocation>
    <subcellularLocation>
        <location evidence="8">Mitochondrion</location>
    </subcellularLocation>
</comment>
<dbReference type="GeneID" id="87806354"/>
<protein>
    <recommendedName>
        <fullName evidence="8">Endonuclease III homolog</fullName>
        <ecNumber evidence="8">3.2.2.-</ecNumber>
        <ecNumber evidence="8">4.2.99.18</ecNumber>
    </recommendedName>
    <alternativeName>
        <fullName evidence="8">Bifunctional DNA N-glycosylase/DNA-(apurinic or apyrimidinic site) lyase</fullName>
        <shortName evidence="8">DNA glycosylase/AP lyase</shortName>
    </alternativeName>
</protein>
<accession>A0AAF0Y9Q6</accession>
<feature type="region of interest" description="Disordered" evidence="9">
    <location>
        <begin position="381"/>
        <end position="423"/>
    </location>
</feature>
<keyword evidence="3 8" id="KW-0378">Hydrolase</keyword>
<comment type="similarity">
    <text evidence="1 8">Belongs to the Nth/MutY family.</text>
</comment>
<evidence type="ECO:0000256" key="8">
    <source>
        <dbReference type="HAMAP-Rule" id="MF_03183"/>
    </source>
</evidence>
<keyword evidence="8" id="KW-0539">Nucleus</keyword>
<keyword evidence="2 8" id="KW-0227">DNA damage</keyword>
<feature type="compositionally biased region" description="Low complexity" evidence="9">
    <location>
        <begin position="48"/>
        <end position="62"/>
    </location>
</feature>
<organism evidence="11 12">
    <name type="scientific">Vanrija pseudolonga</name>
    <dbReference type="NCBI Taxonomy" id="143232"/>
    <lineage>
        <taxon>Eukaryota</taxon>
        <taxon>Fungi</taxon>
        <taxon>Dikarya</taxon>
        <taxon>Basidiomycota</taxon>
        <taxon>Agaricomycotina</taxon>
        <taxon>Tremellomycetes</taxon>
        <taxon>Trichosporonales</taxon>
        <taxon>Trichosporonaceae</taxon>
        <taxon>Vanrija</taxon>
    </lineage>
</organism>
<dbReference type="GO" id="GO:0000703">
    <property type="term" value="F:oxidized pyrimidine nucleobase lesion DNA N-glycosylase activity"/>
    <property type="evidence" value="ECO:0007669"/>
    <property type="project" value="UniProtKB-UniRule"/>
</dbReference>
<dbReference type="Proteomes" id="UP000827549">
    <property type="component" value="Chromosome 2"/>
</dbReference>
<comment type="caution">
    <text evidence="8">Lacks conserved residue(s) required for the propagation of feature annotation.</text>
</comment>